<dbReference type="PANTHER" id="PTHR31044">
    <property type="entry name" value="BETA-1,3 GLUCANASE"/>
    <property type="match status" value="1"/>
</dbReference>
<accession>A0A2U1LU38</accession>
<proteinExistence type="predicted"/>
<dbReference type="OrthoDB" id="1928574at2759"/>
<comment type="caution">
    <text evidence="4">The sequence shown here is derived from an EMBL/GenBank/DDBJ whole genome shotgun (WGS) entry which is preliminary data.</text>
</comment>
<evidence type="ECO:0000313" key="5">
    <source>
        <dbReference type="Proteomes" id="UP000245207"/>
    </source>
</evidence>
<feature type="chain" id="PRO_5015476679" evidence="2">
    <location>
        <begin position="26"/>
        <end position="135"/>
    </location>
</feature>
<feature type="signal peptide" evidence="2">
    <location>
        <begin position="1"/>
        <end position="25"/>
    </location>
</feature>
<protein>
    <submittedName>
        <fullName evidence="4">X8 domain-containing protein</fullName>
    </submittedName>
</protein>
<organism evidence="4 5">
    <name type="scientific">Artemisia annua</name>
    <name type="common">Sweet wormwood</name>
    <dbReference type="NCBI Taxonomy" id="35608"/>
    <lineage>
        <taxon>Eukaryota</taxon>
        <taxon>Viridiplantae</taxon>
        <taxon>Streptophyta</taxon>
        <taxon>Embryophyta</taxon>
        <taxon>Tracheophyta</taxon>
        <taxon>Spermatophyta</taxon>
        <taxon>Magnoliopsida</taxon>
        <taxon>eudicotyledons</taxon>
        <taxon>Gunneridae</taxon>
        <taxon>Pentapetalae</taxon>
        <taxon>asterids</taxon>
        <taxon>campanulids</taxon>
        <taxon>Asterales</taxon>
        <taxon>Asteraceae</taxon>
        <taxon>Asteroideae</taxon>
        <taxon>Anthemideae</taxon>
        <taxon>Artemisiinae</taxon>
        <taxon>Artemisia</taxon>
    </lineage>
</organism>
<evidence type="ECO:0000313" key="4">
    <source>
        <dbReference type="EMBL" id="PWA52501.1"/>
    </source>
</evidence>
<dbReference type="Proteomes" id="UP000245207">
    <property type="component" value="Unassembled WGS sequence"/>
</dbReference>
<dbReference type="SMART" id="SM00768">
    <property type="entry name" value="X8"/>
    <property type="match status" value="1"/>
</dbReference>
<gene>
    <name evidence="4" type="ORF">CTI12_AA455160</name>
</gene>
<evidence type="ECO:0000256" key="2">
    <source>
        <dbReference type="SAM" id="SignalP"/>
    </source>
</evidence>
<dbReference type="InterPro" id="IPR044788">
    <property type="entry name" value="X8_dom_prot"/>
</dbReference>
<name>A0A2U1LU38_ARTAN</name>
<feature type="domain" description="X8" evidence="3">
    <location>
        <begin position="29"/>
        <end position="103"/>
    </location>
</feature>
<keyword evidence="1 2" id="KW-0732">Signal</keyword>
<dbReference type="Pfam" id="PF07983">
    <property type="entry name" value="X8"/>
    <property type="match status" value="1"/>
</dbReference>
<reference evidence="4 5" key="1">
    <citation type="journal article" date="2018" name="Mol. Plant">
        <title>The genome of Artemisia annua provides insight into the evolution of Asteraceae family and artemisinin biosynthesis.</title>
        <authorList>
            <person name="Shen Q."/>
            <person name="Zhang L."/>
            <person name="Liao Z."/>
            <person name="Wang S."/>
            <person name="Yan T."/>
            <person name="Shi P."/>
            <person name="Liu M."/>
            <person name="Fu X."/>
            <person name="Pan Q."/>
            <person name="Wang Y."/>
            <person name="Lv Z."/>
            <person name="Lu X."/>
            <person name="Zhang F."/>
            <person name="Jiang W."/>
            <person name="Ma Y."/>
            <person name="Chen M."/>
            <person name="Hao X."/>
            <person name="Li L."/>
            <person name="Tang Y."/>
            <person name="Lv G."/>
            <person name="Zhou Y."/>
            <person name="Sun X."/>
            <person name="Brodelius P.E."/>
            <person name="Rose J.K.C."/>
            <person name="Tang K."/>
        </authorList>
    </citation>
    <scope>NUCLEOTIDE SEQUENCE [LARGE SCALE GENOMIC DNA]</scope>
    <source>
        <strain evidence="5">cv. Huhao1</strain>
        <tissue evidence="4">Leaf</tissue>
    </source>
</reference>
<dbReference type="GO" id="GO:0009506">
    <property type="term" value="C:plasmodesma"/>
    <property type="evidence" value="ECO:0007669"/>
    <property type="project" value="UniProtKB-ARBA"/>
</dbReference>
<dbReference type="AlphaFoldDB" id="A0A2U1LU38"/>
<evidence type="ECO:0000256" key="1">
    <source>
        <dbReference type="ARBA" id="ARBA00022729"/>
    </source>
</evidence>
<dbReference type="STRING" id="35608.A0A2U1LU38"/>
<keyword evidence="5" id="KW-1185">Reference proteome</keyword>
<dbReference type="EMBL" id="PKPP01007769">
    <property type="protein sequence ID" value="PWA52501.1"/>
    <property type="molecule type" value="Genomic_DNA"/>
</dbReference>
<dbReference type="InterPro" id="IPR012946">
    <property type="entry name" value="X8"/>
</dbReference>
<evidence type="ECO:0000259" key="3">
    <source>
        <dbReference type="SMART" id="SM00768"/>
    </source>
</evidence>
<sequence length="135" mass="15394">MMEKVVFSLWFIGILLCCSICSIYAQDPLWCVSENRTPDSKLQQVLDNVCARLNCNEILPGGSCYSPNNYMNHGSYAIDLNYRVTGVCDESYAKYTPNDPCKLLLVWILAHHLHFAHNIHVLVNFLYLNTYKKGG</sequence>
<dbReference type="PANTHER" id="PTHR31044:SF147">
    <property type="entry name" value="CARBOHYDRATE-BINDING X8 DOMAIN PROTEIN"/>
    <property type="match status" value="1"/>
</dbReference>